<feature type="transmembrane region" description="Helical" evidence="5">
    <location>
        <begin position="138"/>
        <end position="161"/>
    </location>
</feature>
<keyword evidence="4 5" id="KW-0472">Membrane</keyword>
<dbReference type="PANTHER" id="PTHR30133">
    <property type="entry name" value="CATIONIC AMINO ACID TRANSPORTER, MEMBRANE COMPONENT"/>
    <property type="match status" value="1"/>
</dbReference>
<feature type="domain" description="ABC transmembrane type-1" evidence="7">
    <location>
        <begin position="33"/>
        <end position="265"/>
    </location>
</feature>
<dbReference type="GO" id="GO:0055085">
    <property type="term" value="P:transmembrane transport"/>
    <property type="evidence" value="ECO:0007669"/>
    <property type="project" value="InterPro"/>
</dbReference>
<reference evidence="8 9" key="1">
    <citation type="submission" date="2019-04" db="EMBL/GenBank/DDBJ databases">
        <title>Natronospirillum operosus gen. nov., sp. nov., a haloalkaliphilic satellite isolated from decaying biomass of laboratory culture of cyanobacterium Geitlerinema sp. and proposal of Natronospirillaceae fam. nov. and Saccharospirillaceae fam. nov.</title>
        <authorList>
            <person name="Kevbrin V."/>
            <person name="Boltyanskaya Y."/>
            <person name="Koziaeva V."/>
            <person name="Grouzdev D.S."/>
            <person name="Park M."/>
            <person name="Cho J."/>
        </authorList>
    </citation>
    <scope>NUCLEOTIDE SEQUENCE [LARGE SCALE GENOMIC DNA]</scope>
    <source>
        <strain evidence="8 9">G-116</strain>
    </source>
</reference>
<comment type="subcellular location">
    <subcellularLocation>
        <location evidence="1 5">Cell membrane</location>
        <topology evidence="1 5">Multi-pass membrane protein</topology>
    </subcellularLocation>
</comment>
<keyword evidence="3 5" id="KW-1133">Transmembrane helix</keyword>
<keyword evidence="2 5" id="KW-0812">Transmembrane</keyword>
<dbReference type="InterPro" id="IPR035906">
    <property type="entry name" value="MetI-like_sf"/>
</dbReference>
<evidence type="ECO:0000256" key="6">
    <source>
        <dbReference type="SAM" id="MobiDB-lite"/>
    </source>
</evidence>
<comment type="caution">
    <text evidence="8">The sequence shown here is derived from an EMBL/GenBank/DDBJ whole genome shotgun (WGS) entry which is preliminary data.</text>
</comment>
<evidence type="ECO:0000313" key="8">
    <source>
        <dbReference type="EMBL" id="TGG90646.1"/>
    </source>
</evidence>
<dbReference type="AlphaFoldDB" id="A0A4Z0W2K9"/>
<evidence type="ECO:0000313" key="9">
    <source>
        <dbReference type="Proteomes" id="UP000297475"/>
    </source>
</evidence>
<organism evidence="8 9">
    <name type="scientific">Natronospirillum operosum</name>
    <dbReference type="NCBI Taxonomy" id="2759953"/>
    <lineage>
        <taxon>Bacteria</taxon>
        <taxon>Pseudomonadati</taxon>
        <taxon>Pseudomonadota</taxon>
        <taxon>Gammaproteobacteria</taxon>
        <taxon>Oceanospirillales</taxon>
        <taxon>Natronospirillaceae</taxon>
        <taxon>Natronospirillum</taxon>
    </lineage>
</organism>
<accession>A0A4Z0W2K9</accession>
<protein>
    <submittedName>
        <fullName evidence="8">ABC transporter permease subunit</fullName>
    </submittedName>
</protein>
<evidence type="ECO:0000256" key="5">
    <source>
        <dbReference type="RuleBase" id="RU363032"/>
    </source>
</evidence>
<dbReference type="OrthoDB" id="9815029at2"/>
<dbReference type="RefSeq" id="WP_135484734.1">
    <property type="nucleotide sequence ID" value="NZ_SRMF01000012.1"/>
</dbReference>
<feature type="transmembrane region" description="Helical" evidence="5">
    <location>
        <begin position="30"/>
        <end position="53"/>
    </location>
</feature>
<feature type="transmembrane region" description="Helical" evidence="5">
    <location>
        <begin position="74"/>
        <end position="92"/>
    </location>
</feature>
<name>A0A4Z0W2K9_9GAMM</name>
<feature type="region of interest" description="Disordered" evidence="6">
    <location>
        <begin position="282"/>
        <end position="302"/>
    </location>
</feature>
<feature type="transmembrane region" description="Helical" evidence="5">
    <location>
        <begin position="248"/>
        <end position="265"/>
    </location>
</feature>
<dbReference type="PROSITE" id="PS50928">
    <property type="entry name" value="ABC_TM1"/>
    <property type="match status" value="1"/>
</dbReference>
<evidence type="ECO:0000256" key="3">
    <source>
        <dbReference type="ARBA" id="ARBA00022989"/>
    </source>
</evidence>
<dbReference type="InterPro" id="IPR000515">
    <property type="entry name" value="MetI-like"/>
</dbReference>
<comment type="similarity">
    <text evidence="5">Belongs to the binding-protein-dependent transport system permease family.</text>
</comment>
<dbReference type="PANTHER" id="PTHR30133:SF2">
    <property type="entry name" value="ARGININE ABC TRANSPORTER PERMEASE PROTEIN ARTQ"/>
    <property type="match status" value="1"/>
</dbReference>
<evidence type="ECO:0000256" key="1">
    <source>
        <dbReference type="ARBA" id="ARBA00004651"/>
    </source>
</evidence>
<dbReference type="Gene3D" id="1.10.3720.10">
    <property type="entry name" value="MetI-like"/>
    <property type="match status" value="1"/>
</dbReference>
<dbReference type="Pfam" id="PF00528">
    <property type="entry name" value="BPD_transp_1"/>
    <property type="match status" value="1"/>
</dbReference>
<keyword evidence="5" id="KW-0813">Transport</keyword>
<feature type="transmembrane region" description="Helical" evidence="5">
    <location>
        <begin position="189"/>
        <end position="209"/>
    </location>
</feature>
<dbReference type="InterPro" id="IPR051613">
    <property type="entry name" value="ABC_transp_permease_HisMQ"/>
</dbReference>
<gene>
    <name evidence="8" type="ORF">E4656_18150</name>
</gene>
<keyword evidence="9" id="KW-1185">Reference proteome</keyword>
<proteinExistence type="inferred from homology"/>
<evidence type="ECO:0000256" key="2">
    <source>
        <dbReference type="ARBA" id="ARBA00022692"/>
    </source>
</evidence>
<dbReference type="SUPFAM" id="SSF161098">
    <property type="entry name" value="MetI-like"/>
    <property type="match status" value="1"/>
</dbReference>
<sequence>MFSFCTDPSILPTWQWYACYLTSGTHQAFYWSFGVVILLLLLAAPMALLFGFGGALAMRSRFLPLNLLGKGYTALVRGVPDIVFFLFIPIAIGQGIEFLLHHINCPDWDQPLRQGNDFRVCADARVPPRGSPAWVYNVYGFILALIAFAIVFGAFVANTLYGAMRAVPRGQIETAEAYGMTPRKTFMRIILPQMWIFALPGLSNIWMILTKATPLLFLLGIQDIVYWARELGGQKTSLYKYPHPDWRVWYFLVVLVFYLCITALSERFFDHMMNRLSIGQATSGGDRLRPKGKKKAKAEAPA</sequence>
<dbReference type="CDD" id="cd06261">
    <property type="entry name" value="TM_PBP2"/>
    <property type="match status" value="1"/>
</dbReference>
<evidence type="ECO:0000259" key="7">
    <source>
        <dbReference type="PROSITE" id="PS50928"/>
    </source>
</evidence>
<dbReference type="EMBL" id="SRMF01000012">
    <property type="protein sequence ID" value="TGG90646.1"/>
    <property type="molecule type" value="Genomic_DNA"/>
</dbReference>
<evidence type="ECO:0000256" key="4">
    <source>
        <dbReference type="ARBA" id="ARBA00023136"/>
    </source>
</evidence>
<dbReference type="Proteomes" id="UP000297475">
    <property type="component" value="Unassembled WGS sequence"/>
</dbReference>
<dbReference type="GO" id="GO:0005886">
    <property type="term" value="C:plasma membrane"/>
    <property type="evidence" value="ECO:0007669"/>
    <property type="project" value="UniProtKB-SubCell"/>
</dbReference>